<dbReference type="AlphaFoldDB" id="A0A7H4M0U9"/>
<dbReference type="Proteomes" id="UP000255050">
    <property type="component" value="Unassembled WGS sequence"/>
</dbReference>
<protein>
    <submittedName>
        <fullName evidence="1">Pyruvate formate-lyase</fullName>
    </submittedName>
</protein>
<proteinExistence type="predicted"/>
<accession>A0A7H4M0U9</accession>
<comment type="caution">
    <text evidence="1">The sequence shown here is derived from an EMBL/GenBank/DDBJ whole genome shotgun (WGS) entry which is preliminary data.</text>
</comment>
<dbReference type="EMBL" id="UGJR01000002">
    <property type="protein sequence ID" value="STR42025.1"/>
    <property type="molecule type" value="Genomic_DNA"/>
</dbReference>
<reference evidence="1 2" key="1">
    <citation type="submission" date="2018-06" db="EMBL/GenBank/DDBJ databases">
        <authorList>
            <consortium name="Pathogen Informatics"/>
            <person name="Doyle S."/>
        </authorList>
    </citation>
    <scope>NUCLEOTIDE SEQUENCE [LARGE SCALE GENOMIC DNA]</scope>
    <source>
        <strain evidence="1 2">NCTC11694</strain>
    </source>
</reference>
<keyword evidence="1" id="KW-0456">Lyase</keyword>
<keyword evidence="1" id="KW-0670">Pyruvate</keyword>
<evidence type="ECO:0000313" key="2">
    <source>
        <dbReference type="Proteomes" id="UP000255050"/>
    </source>
</evidence>
<sequence length="54" mass="5852">MAHYSLTPRVKVLAERYSHKKAPCAPNMATTLNALDAISPGFPPPSNRRAASMN</sequence>
<dbReference type="GO" id="GO:0016829">
    <property type="term" value="F:lyase activity"/>
    <property type="evidence" value="ECO:0007669"/>
    <property type="project" value="UniProtKB-KW"/>
</dbReference>
<name>A0A7H4M0U9_9ENTR</name>
<gene>
    <name evidence="1" type="ORF">NCTC11694_03228</name>
</gene>
<organism evidence="1 2">
    <name type="scientific">Klebsiella michiganensis</name>
    <dbReference type="NCBI Taxonomy" id="1134687"/>
    <lineage>
        <taxon>Bacteria</taxon>
        <taxon>Pseudomonadati</taxon>
        <taxon>Pseudomonadota</taxon>
        <taxon>Gammaproteobacteria</taxon>
        <taxon>Enterobacterales</taxon>
        <taxon>Enterobacteriaceae</taxon>
        <taxon>Klebsiella/Raoultella group</taxon>
        <taxon>Klebsiella</taxon>
    </lineage>
</organism>
<evidence type="ECO:0000313" key="1">
    <source>
        <dbReference type="EMBL" id="STR42025.1"/>
    </source>
</evidence>